<name>A0A9D1JW83_9PROT</name>
<evidence type="ECO:0000313" key="1">
    <source>
        <dbReference type="EMBL" id="HIS70703.1"/>
    </source>
</evidence>
<comment type="caution">
    <text evidence="1">The sequence shown here is derived from an EMBL/GenBank/DDBJ whole genome shotgun (WGS) entry which is preliminary data.</text>
</comment>
<sequence length="432" mass="48956">MAEVQDFVSGIQKLQDFEDNVQAQVKYMSDMNNWVMVHATKYMPRRLSDGSLAIPTTAMATNYDVPRATVHTTLNHIVDANSGGNWNDMSVVILAPFNDVVGKNENPIEVSLLDTYFAPDVKTGLVLPPSAHIVRAGDVPDGKLFDVQKNETVYKIDGFTDSEKQQIIARMGYMARDRYMKLERGDIEDWEVKQALMFAGPTAQKLYDGARDKSAFLRGMFIDEQNAILANTVRDMAVDQTIRDMGYRRITSRSDAGDVAQQVAKTALANKMSGNASNKGHFNSVLAKLEWTYADITSFFKDNLFNQSSDLDKLYNYISSELNKRKPSVQATDFVKDITGVAPLDFHKYFNETFDFWAQNNKLDAKSITEYNKNVSVTVDNWIKKFSNEYMQWRNKLQSMSGYNQFVTRLRGLMVAKNAEMAKHMLNRAMGD</sequence>
<gene>
    <name evidence="1" type="ORF">IAD02_01810</name>
</gene>
<evidence type="ECO:0000313" key="2">
    <source>
        <dbReference type="Proteomes" id="UP000886742"/>
    </source>
</evidence>
<dbReference type="AlphaFoldDB" id="A0A9D1JW83"/>
<reference evidence="1" key="2">
    <citation type="journal article" date="2021" name="PeerJ">
        <title>Extensive microbial diversity within the chicken gut microbiome revealed by metagenomics and culture.</title>
        <authorList>
            <person name="Gilroy R."/>
            <person name="Ravi A."/>
            <person name="Getino M."/>
            <person name="Pursley I."/>
            <person name="Horton D.L."/>
            <person name="Alikhan N.F."/>
            <person name="Baker D."/>
            <person name="Gharbi K."/>
            <person name="Hall N."/>
            <person name="Watson M."/>
            <person name="Adriaenssens E.M."/>
            <person name="Foster-Nyarko E."/>
            <person name="Jarju S."/>
            <person name="Secka A."/>
            <person name="Antonio M."/>
            <person name="Oren A."/>
            <person name="Chaudhuri R.R."/>
            <person name="La Ragione R."/>
            <person name="Hildebrand F."/>
            <person name="Pallen M.J."/>
        </authorList>
    </citation>
    <scope>NUCLEOTIDE SEQUENCE</scope>
    <source>
        <strain evidence="1">ChiGjej3B3-5194</strain>
    </source>
</reference>
<reference evidence="1" key="1">
    <citation type="submission" date="2020-10" db="EMBL/GenBank/DDBJ databases">
        <authorList>
            <person name="Gilroy R."/>
        </authorList>
    </citation>
    <scope>NUCLEOTIDE SEQUENCE</scope>
    <source>
        <strain evidence="1">ChiGjej3B3-5194</strain>
    </source>
</reference>
<protein>
    <submittedName>
        <fullName evidence="1">Uncharacterized protein</fullName>
    </submittedName>
</protein>
<accession>A0A9D1JW83</accession>
<dbReference type="Proteomes" id="UP000886742">
    <property type="component" value="Unassembled WGS sequence"/>
</dbReference>
<proteinExistence type="predicted"/>
<dbReference type="EMBL" id="DVJI01000009">
    <property type="protein sequence ID" value="HIS70703.1"/>
    <property type="molecule type" value="Genomic_DNA"/>
</dbReference>
<organism evidence="1 2">
    <name type="scientific">Candidatus Enterousia intestinigallinarum</name>
    <dbReference type="NCBI Taxonomy" id="2840790"/>
    <lineage>
        <taxon>Bacteria</taxon>
        <taxon>Pseudomonadati</taxon>
        <taxon>Pseudomonadota</taxon>
        <taxon>Alphaproteobacteria</taxon>
        <taxon>Candidatus Enterousia</taxon>
    </lineage>
</organism>